<name>A0A9Q1BVI1_HOLLE</name>
<dbReference type="Proteomes" id="UP001152320">
    <property type="component" value="Chromosome 11"/>
</dbReference>
<proteinExistence type="predicted"/>
<dbReference type="OrthoDB" id="2142040at2759"/>
<dbReference type="EMBL" id="JAIZAY010000011">
    <property type="protein sequence ID" value="KAJ8033517.1"/>
    <property type="molecule type" value="Genomic_DNA"/>
</dbReference>
<organism evidence="2 3">
    <name type="scientific">Holothuria leucospilota</name>
    <name type="common">Black long sea cucumber</name>
    <name type="synonym">Mertensiothuria leucospilota</name>
    <dbReference type="NCBI Taxonomy" id="206669"/>
    <lineage>
        <taxon>Eukaryota</taxon>
        <taxon>Metazoa</taxon>
        <taxon>Echinodermata</taxon>
        <taxon>Eleutherozoa</taxon>
        <taxon>Echinozoa</taxon>
        <taxon>Holothuroidea</taxon>
        <taxon>Aspidochirotacea</taxon>
        <taxon>Aspidochirotida</taxon>
        <taxon>Holothuriidae</taxon>
        <taxon>Holothuria</taxon>
    </lineage>
</organism>
<dbReference type="Pfam" id="PF00147">
    <property type="entry name" value="Fibrinogen_C"/>
    <property type="match status" value="1"/>
</dbReference>
<dbReference type="SUPFAM" id="SSF56496">
    <property type="entry name" value="Fibrinogen C-terminal domain-like"/>
    <property type="match status" value="1"/>
</dbReference>
<evidence type="ECO:0000259" key="1">
    <source>
        <dbReference type="PROSITE" id="PS51406"/>
    </source>
</evidence>
<comment type="caution">
    <text evidence="2">The sequence shown here is derived from an EMBL/GenBank/DDBJ whole genome shotgun (WGS) entry which is preliminary data.</text>
</comment>
<dbReference type="AlphaFoldDB" id="A0A9Q1BVI1"/>
<dbReference type="InterPro" id="IPR002181">
    <property type="entry name" value="Fibrinogen_a/b/g_C_dom"/>
</dbReference>
<dbReference type="Gene3D" id="3.90.215.10">
    <property type="entry name" value="Gamma Fibrinogen, chain A, domain 1"/>
    <property type="match status" value="1"/>
</dbReference>
<sequence length="204" mass="23159">MSLTMADFVEVKIGGNANDRSEIRSCSMGQCVLQREVTTQQHLTSEEFQEFWIEHIPRESLSVSRNNQDIPIMQWTGLPVLEFKYAAFSTDDYKSGEFRFCSQNGLDFQEIQSSASAPCPKVVNHLSCTCELPTLAAEANVCHCLDHSTDVTCLWLPNDCNQLWQNGVVENGIYTIYPTRNKDLPFHVYCNMTANEGWTVRGFK</sequence>
<dbReference type="InterPro" id="IPR022041">
    <property type="entry name" value="Methyltransf_FA"/>
</dbReference>
<accession>A0A9Q1BVI1</accession>
<dbReference type="InterPro" id="IPR014716">
    <property type="entry name" value="Fibrinogen_a/b/g_C_1"/>
</dbReference>
<reference evidence="2" key="1">
    <citation type="submission" date="2021-10" db="EMBL/GenBank/DDBJ databases">
        <title>Tropical sea cucumber genome reveals ecological adaptation and Cuvierian tubules defense mechanism.</title>
        <authorList>
            <person name="Chen T."/>
        </authorList>
    </citation>
    <scope>NUCLEOTIDE SEQUENCE</scope>
    <source>
        <strain evidence="2">Nanhai2018</strain>
        <tissue evidence="2">Muscle</tissue>
    </source>
</reference>
<gene>
    <name evidence="2" type="ORF">HOLleu_23778</name>
</gene>
<dbReference type="PROSITE" id="PS51406">
    <property type="entry name" value="FIBRINOGEN_C_2"/>
    <property type="match status" value="1"/>
</dbReference>
<evidence type="ECO:0000313" key="2">
    <source>
        <dbReference type="EMBL" id="KAJ8033517.1"/>
    </source>
</evidence>
<dbReference type="Pfam" id="PF12248">
    <property type="entry name" value="Methyltransf_FA"/>
    <property type="match status" value="1"/>
</dbReference>
<dbReference type="InterPro" id="IPR036056">
    <property type="entry name" value="Fibrinogen-like_C"/>
</dbReference>
<evidence type="ECO:0000313" key="3">
    <source>
        <dbReference type="Proteomes" id="UP001152320"/>
    </source>
</evidence>
<feature type="domain" description="Fibrinogen C-terminal" evidence="1">
    <location>
        <begin position="151"/>
        <end position="204"/>
    </location>
</feature>
<keyword evidence="3" id="KW-1185">Reference proteome</keyword>
<protein>
    <recommendedName>
        <fullName evidence="1">Fibrinogen C-terminal domain-containing protein</fullName>
    </recommendedName>
</protein>